<feature type="compositionally biased region" description="Pro residues" evidence="1">
    <location>
        <begin position="61"/>
        <end position="75"/>
    </location>
</feature>
<evidence type="ECO:0000256" key="2">
    <source>
        <dbReference type="SAM" id="Phobius"/>
    </source>
</evidence>
<accession>A0A951PCN1</accession>
<gene>
    <name evidence="3" type="ORF">KME07_15870</name>
</gene>
<evidence type="ECO:0008006" key="5">
    <source>
        <dbReference type="Google" id="ProtNLM"/>
    </source>
</evidence>
<reference evidence="3" key="2">
    <citation type="journal article" date="2022" name="Microbiol. Resour. Announc.">
        <title>Metagenome Sequencing to Explore Phylogenomics of Terrestrial Cyanobacteria.</title>
        <authorList>
            <person name="Ward R.D."/>
            <person name="Stajich J.E."/>
            <person name="Johansen J.R."/>
            <person name="Huntemann M."/>
            <person name="Clum A."/>
            <person name="Foster B."/>
            <person name="Foster B."/>
            <person name="Roux S."/>
            <person name="Palaniappan K."/>
            <person name="Varghese N."/>
            <person name="Mukherjee S."/>
            <person name="Reddy T.B.K."/>
            <person name="Daum C."/>
            <person name="Copeland A."/>
            <person name="Chen I.A."/>
            <person name="Ivanova N.N."/>
            <person name="Kyrpides N.C."/>
            <person name="Shapiro N."/>
            <person name="Eloe-Fadrosh E.A."/>
            <person name="Pietrasiak N."/>
        </authorList>
    </citation>
    <scope>NUCLEOTIDE SEQUENCE</scope>
    <source>
        <strain evidence="3">GSE-TBD4-15B</strain>
    </source>
</reference>
<comment type="caution">
    <text evidence="3">The sequence shown here is derived from an EMBL/GenBank/DDBJ whole genome shotgun (WGS) entry which is preliminary data.</text>
</comment>
<dbReference type="AlphaFoldDB" id="A0A951PCN1"/>
<name>A0A951PCN1_9CYAN</name>
<feature type="compositionally biased region" description="Polar residues" evidence="1">
    <location>
        <begin position="623"/>
        <end position="637"/>
    </location>
</feature>
<feature type="compositionally biased region" description="Polar residues" evidence="1">
    <location>
        <begin position="32"/>
        <end position="42"/>
    </location>
</feature>
<feature type="transmembrane region" description="Helical" evidence="2">
    <location>
        <begin position="91"/>
        <end position="112"/>
    </location>
</feature>
<evidence type="ECO:0000256" key="1">
    <source>
        <dbReference type="SAM" id="MobiDB-lite"/>
    </source>
</evidence>
<protein>
    <recommendedName>
        <fullName evidence="5">Chromosome segregation ATPase</fullName>
    </recommendedName>
</protein>
<keyword evidence="2" id="KW-0812">Transmembrane</keyword>
<feature type="region of interest" description="Disordered" evidence="1">
    <location>
        <begin position="1"/>
        <end position="79"/>
    </location>
</feature>
<evidence type="ECO:0000313" key="4">
    <source>
        <dbReference type="Proteomes" id="UP000707356"/>
    </source>
</evidence>
<dbReference type="EMBL" id="JAHHHV010000071">
    <property type="protein sequence ID" value="MBW4466902.1"/>
    <property type="molecule type" value="Genomic_DNA"/>
</dbReference>
<dbReference type="Proteomes" id="UP000707356">
    <property type="component" value="Unassembled WGS sequence"/>
</dbReference>
<evidence type="ECO:0000313" key="3">
    <source>
        <dbReference type="EMBL" id="MBW4466902.1"/>
    </source>
</evidence>
<feature type="compositionally biased region" description="Basic and acidic residues" evidence="1">
    <location>
        <begin position="1"/>
        <end position="10"/>
    </location>
</feature>
<proteinExistence type="predicted"/>
<reference evidence="3" key="1">
    <citation type="submission" date="2021-05" db="EMBL/GenBank/DDBJ databases">
        <authorList>
            <person name="Pietrasiak N."/>
            <person name="Ward R."/>
            <person name="Stajich J.E."/>
            <person name="Kurbessoian T."/>
        </authorList>
    </citation>
    <scope>NUCLEOTIDE SEQUENCE</scope>
    <source>
        <strain evidence="3">GSE-TBD4-15B</strain>
    </source>
</reference>
<feature type="compositionally biased region" description="Polar residues" evidence="1">
    <location>
        <begin position="704"/>
        <end position="726"/>
    </location>
</feature>
<keyword evidence="2" id="KW-1133">Transmembrane helix</keyword>
<feature type="compositionally biased region" description="Pro residues" evidence="1">
    <location>
        <begin position="757"/>
        <end position="775"/>
    </location>
</feature>
<organism evidence="3 4">
    <name type="scientific">Pegethrix bostrychoides GSE-TBD4-15B</name>
    <dbReference type="NCBI Taxonomy" id="2839662"/>
    <lineage>
        <taxon>Bacteria</taxon>
        <taxon>Bacillati</taxon>
        <taxon>Cyanobacteriota</taxon>
        <taxon>Cyanophyceae</taxon>
        <taxon>Oculatellales</taxon>
        <taxon>Oculatellaceae</taxon>
        <taxon>Pegethrix</taxon>
    </lineage>
</organism>
<sequence length="775" mass="84883">MAKPSLRDNQLEPTQSKPAKRWLKLPMRQPTAKMQSNLQPNMQVEGFSESAASAVERDPVLKPPVNPPAANPPAAQPAANPLANQRWHWPLVWFSAFAVLGGMGTAALVWLVSLPPQVNCKHPEQLSLDMERLYCAQEAAQSGEMAKLIAGIDLLKQWPDDHPLHGEAQRLITEWSDQVLTISTQRVVRGDLKGAEAALSHLPSTTPIYQDAQKALGRWRKYSQRATNLNAKAQEALKQKDWNAVSDYIVLLAAFERDYWELEHGADALAQRLGVEKQAWQTLSRVQKMAINAQQMGAAISLAQQIPSQTYAAAAAKDSLRQWSRKLVEAGNQKWIKGDRLGAIATLRLDPKVVSQPEIEDLYRFSHAYRLANPALSDRWLPTAGNMINLAEAIAAMDHVKPDSPFRNQAQLLKKSWQAQMDNLIQLKYASATARFEHPAMLGLAVQQAQQISAQAPRRLQAQTLIAHWQQEAQRVEDQPIVNRAMRLAKGGTIESFKAAIAAASQIPLGRALRQQSQTLIASWRVQIQTLEDRPKLEQATDLAQQGKLEQAIQTASQIGAGRALYRNAQNAIADWRYQQVVDIQTAQDQPILDQAMAQAASGQLSAAIRTASRIGSGRALSSRAQSSIRQWETQLNPPQPSPQPEPSDNSLFGEPTGLPTDPSIDPFESYLSPNGAGSGADSGAGSDSQSERGYSDPLPASPSPETRVSPQSQPSSNPWLPTEIQTVPAPGTYQPINPPYDPPYSPPPDSERDQPAAPPSADPLPPVDPLPPRP</sequence>
<feature type="region of interest" description="Disordered" evidence="1">
    <location>
        <begin position="615"/>
        <end position="775"/>
    </location>
</feature>
<feature type="compositionally biased region" description="Pro residues" evidence="1">
    <location>
        <begin position="737"/>
        <end position="749"/>
    </location>
</feature>
<keyword evidence="2" id="KW-0472">Membrane</keyword>